<proteinExistence type="predicted"/>
<keyword evidence="1" id="KW-0812">Transmembrane</keyword>
<name>A0A8T2RT00_CERRI</name>
<keyword evidence="1" id="KW-1133">Transmembrane helix</keyword>
<evidence type="ECO:0000256" key="1">
    <source>
        <dbReference type="SAM" id="Phobius"/>
    </source>
</evidence>
<accession>A0A8T2RT00</accession>
<sequence length="130" mass="14462">MPSCIKTAKIQEILSVPISVSPLTLVFFWWRRLCLCFLQLTHHFSKGLCYCGQHFISSNQSPRLALRPFFSSSYLYKAFGISSLAGSSCSTPACVGKQRFGGSGYYALHCTAALSIMPFIVQLHFQLIQA</sequence>
<keyword evidence="3" id="KW-1185">Reference proteome</keyword>
<evidence type="ECO:0000313" key="2">
    <source>
        <dbReference type="EMBL" id="KAH7299582.1"/>
    </source>
</evidence>
<organism evidence="2 3">
    <name type="scientific">Ceratopteris richardii</name>
    <name type="common">Triangle waterfern</name>
    <dbReference type="NCBI Taxonomy" id="49495"/>
    <lineage>
        <taxon>Eukaryota</taxon>
        <taxon>Viridiplantae</taxon>
        <taxon>Streptophyta</taxon>
        <taxon>Embryophyta</taxon>
        <taxon>Tracheophyta</taxon>
        <taxon>Polypodiopsida</taxon>
        <taxon>Polypodiidae</taxon>
        <taxon>Polypodiales</taxon>
        <taxon>Pteridineae</taxon>
        <taxon>Pteridaceae</taxon>
        <taxon>Parkerioideae</taxon>
        <taxon>Ceratopteris</taxon>
    </lineage>
</organism>
<protein>
    <submittedName>
        <fullName evidence="2">Uncharacterized protein</fullName>
    </submittedName>
</protein>
<keyword evidence="1" id="KW-0472">Membrane</keyword>
<gene>
    <name evidence="2" type="ORF">KP509_24G019000</name>
</gene>
<dbReference type="EMBL" id="CM035429">
    <property type="protein sequence ID" value="KAH7299582.1"/>
    <property type="molecule type" value="Genomic_DNA"/>
</dbReference>
<feature type="transmembrane region" description="Helical" evidence="1">
    <location>
        <begin position="12"/>
        <end position="30"/>
    </location>
</feature>
<comment type="caution">
    <text evidence="2">The sequence shown here is derived from an EMBL/GenBank/DDBJ whole genome shotgun (WGS) entry which is preliminary data.</text>
</comment>
<evidence type="ECO:0000313" key="3">
    <source>
        <dbReference type="Proteomes" id="UP000825935"/>
    </source>
</evidence>
<dbReference type="AlphaFoldDB" id="A0A8T2RT00"/>
<dbReference type="Proteomes" id="UP000825935">
    <property type="component" value="Chromosome 24"/>
</dbReference>
<reference evidence="2" key="1">
    <citation type="submission" date="2021-08" db="EMBL/GenBank/DDBJ databases">
        <title>WGS assembly of Ceratopteris richardii.</title>
        <authorList>
            <person name="Marchant D.B."/>
            <person name="Chen G."/>
            <person name="Jenkins J."/>
            <person name="Shu S."/>
            <person name="Leebens-Mack J."/>
            <person name="Grimwood J."/>
            <person name="Schmutz J."/>
            <person name="Soltis P."/>
            <person name="Soltis D."/>
            <person name="Chen Z.-H."/>
        </authorList>
    </citation>
    <scope>NUCLEOTIDE SEQUENCE</scope>
    <source>
        <strain evidence="2">Whitten #5841</strain>
        <tissue evidence="2">Leaf</tissue>
    </source>
</reference>